<name>A0ABU9U9I4_9SPIR</name>
<dbReference type="EMBL" id="JBCHKQ010000001">
    <property type="protein sequence ID" value="MEM5947131.1"/>
    <property type="molecule type" value="Genomic_DNA"/>
</dbReference>
<keyword evidence="1" id="KW-0472">Membrane</keyword>
<feature type="transmembrane region" description="Helical" evidence="1">
    <location>
        <begin position="232"/>
        <end position="256"/>
    </location>
</feature>
<evidence type="ECO:0000313" key="4">
    <source>
        <dbReference type="Proteomes" id="UP001466331"/>
    </source>
</evidence>
<keyword evidence="1" id="KW-1133">Transmembrane helix</keyword>
<dbReference type="RefSeq" id="WP_420068584.1">
    <property type="nucleotide sequence ID" value="NZ_JBCHKQ010000001.1"/>
</dbReference>
<feature type="transmembrane region" description="Helical" evidence="1">
    <location>
        <begin position="137"/>
        <end position="157"/>
    </location>
</feature>
<accession>A0ABU9U9I4</accession>
<proteinExistence type="predicted"/>
<reference evidence="3 4" key="1">
    <citation type="submission" date="2024-03" db="EMBL/GenBank/DDBJ databases">
        <title>Ignisphaera cupida sp. nov., a hyperthermophilic hydrolytic archaeon from a hot spring of Kamchatka, and proposal of Ignisphaeraceae fam. nov.</title>
        <authorList>
            <person name="Podosokorskaya O.A."/>
            <person name="Elcheninov A.G."/>
            <person name="Maltseva A.I."/>
            <person name="Zayulina K.S."/>
            <person name="Novikov A."/>
            <person name="Merkel A.Y."/>
        </authorList>
    </citation>
    <scope>NUCLEOTIDE SEQUENCE [LARGE SCALE GENOMIC DNA]</scope>
    <source>
        <strain evidence="3 4">38H-sp</strain>
    </source>
</reference>
<evidence type="ECO:0000313" key="3">
    <source>
        <dbReference type="EMBL" id="MEM5947131.1"/>
    </source>
</evidence>
<feature type="transmembrane region" description="Helical" evidence="1">
    <location>
        <begin position="79"/>
        <end position="101"/>
    </location>
</feature>
<evidence type="ECO:0000256" key="1">
    <source>
        <dbReference type="SAM" id="Phobius"/>
    </source>
</evidence>
<feature type="transmembrane region" description="Helical" evidence="1">
    <location>
        <begin position="6"/>
        <end position="26"/>
    </location>
</feature>
<feature type="transmembrane region" description="Helical" evidence="1">
    <location>
        <begin position="262"/>
        <end position="283"/>
    </location>
</feature>
<feature type="transmembrane region" description="Helical" evidence="1">
    <location>
        <begin position="344"/>
        <end position="366"/>
    </location>
</feature>
<keyword evidence="4" id="KW-1185">Reference proteome</keyword>
<comment type="caution">
    <text evidence="3">The sequence shown here is derived from an EMBL/GenBank/DDBJ whole genome shotgun (WGS) entry which is preliminary data.</text>
</comment>
<dbReference type="InterPro" id="IPR043831">
    <property type="entry name" value="DUF5808"/>
</dbReference>
<dbReference type="PANTHER" id="PTHR37810">
    <property type="entry name" value="IMMUNITY PROTEIN SDPI"/>
    <property type="match status" value="1"/>
</dbReference>
<feature type="transmembrane region" description="Helical" evidence="1">
    <location>
        <begin position="53"/>
        <end position="73"/>
    </location>
</feature>
<sequence length="368" mass="41810">MTILSIFLIVQWLILWAVLAITPFLLPSSEAFGINLPDTEEVKRIVKRLNKNYFFIMLVSGVAIFPILVSAIMKAEDALLFNTYILSFTLTLVFAAIAYYINHSKLKKTKEQRNWAQVLPQVAMTMPEIKKNLVSPWYFLLYLPVIALTLIIPSVFWDRIPDSVPLRYDIQGNPVIFIEKGIGFLLWPVLMQGFICLIMGFVYLSMRFTRVRLDPSNPKLSAQQQSVFRKRWSIFTVFGGLALCLLFMMFPLSAAFSLGPSVQFVIIFTWTIGIVLWAIILSINTGQLGSRITSKQSGIKKAAQMPDEDKYWKAGVFYYNPDDPSVFVEKRFGVGFTLNWGSKLAWLILAGFIIVLTSFIIVVNILTA</sequence>
<organism evidence="3 4">
    <name type="scientific">Rarispira pelagica</name>
    <dbReference type="NCBI Taxonomy" id="3141764"/>
    <lineage>
        <taxon>Bacteria</taxon>
        <taxon>Pseudomonadati</taxon>
        <taxon>Spirochaetota</taxon>
        <taxon>Spirochaetia</taxon>
        <taxon>Winmispirales</taxon>
        <taxon>Winmispiraceae</taxon>
        <taxon>Rarispira</taxon>
    </lineage>
</organism>
<dbReference type="PANTHER" id="PTHR37810:SF9">
    <property type="entry name" value="MEMBRANE PROTEIN"/>
    <property type="match status" value="1"/>
</dbReference>
<dbReference type="Pfam" id="PF19124">
    <property type="entry name" value="DUF5808"/>
    <property type="match status" value="1"/>
</dbReference>
<keyword evidence="1" id="KW-0812">Transmembrane</keyword>
<feature type="transmembrane region" description="Helical" evidence="1">
    <location>
        <begin position="184"/>
        <end position="204"/>
    </location>
</feature>
<protein>
    <submittedName>
        <fullName evidence="3">DUF5808 domain-containing protein</fullName>
    </submittedName>
</protein>
<evidence type="ECO:0000259" key="2">
    <source>
        <dbReference type="Pfam" id="PF19124"/>
    </source>
</evidence>
<gene>
    <name evidence="3" type="ORF">WKV44_01085</name>
</gene>
<dbReference type="Proteomes" id="UP001466331">
    <property type="component" value="Unassembled WGS sequence"/>
</dbReference>
<feature type="domain" description="DUF5808" evidence="2">
    <location>
        <begin position="321"/>
        <end position="346"/>
    </location>
</feature>